<evidence type="ECO:0008006" key="5">
    <source>
        <dbReference type="Google" id="ProtNLM"/>
    </source>
</evidence>
<dbReference type="SUPFAM" id="SSF56235">
    <property type="entry name" value="N-terminal nucleophile aminohydrolases (Ntn hydrolases)"/>
    <property type="match status" value="1"/>
</dbReference>
<dbReference type="Proteomes" id="UP000242875">
    <property type="component" value="Unassembled WGS sequence"/>
</dbReference>
<dbReference type="Pfam" id="PF01112">
    <property type="entry name" value="Asparaginase_2"/>
    <property type="match status" value="1"/>
</dbReference>
<evidence type="ECO:0000313" key="3">
    <source>
        <dbReference type="EMBL" id="OZJ04369.1"/>
    </source>
</evidence>
<sequence length="303" mass="32253">MGISKITPGIVVHGGAWDIPDDLVEKHLKGVEAACNLGNTLIHNNEPAIDICQKVIELLEDDPTFDCAVGSFLNDESQVEMDAIIGDDKYNFGAVAGIKNVAHPIQVARAVRDHTKHVLLVGDGANKLAREVGIPSVPTESLLVGRELDRYHHIHDDLEHFEIKREFGTVWEADKDVDANKTLDMPSDTVGVIVRDKMGSLAVGLSTGGTPFKRAGRVGDTPIWGAGAYAVGNSAAASSGYGEDLLRATMAKSVVDEIRRRPTSAVTAAQYGVENMSHTVGGLGGVIAFDAEGNVGIAFNTHR</sequence>
<dbReference type="InterPro" id="IPR029055">
    <property type="entry name" value="Ntn_hydrolases_N"/>
</dbReference>
<dbReference type="Gene3D" id="3.60.20.30">
    <property type="entry name" value="(Glycosyl)asparaginase"/>
    <property type="match status" value="1"/>
</dbReference>
<feature type="active site" description="Nucleophile" evidence="1">
    <location>
        <position position="189"/>
    </location>
</feature>
<evidence type="ECO:0000256" key="1">
    <source>
        <dbReference type="PIRSR" id="PIRSR600246-1"/>
    </source>
</evidence>
<dbReference type="InterPro" id="IPR000246">
    <property type="entry name" value="Peptidase_T2"/>
</dbReference>
<comment type="caution">
    <text evidence="3">The sequence shown here is derived from an EMBL/GenBank/DDBJ whole genome shotgun (WGS) entry which is preliminary data.</text>
</comment>
<protein>
    <recommendedName>
        <fullName evidence="5">Isoaspartyl peptidase/L-asparaginase</fullName>
    </recommendedName>
</protein>
<dbReference type="GO" id="GO:0016811">
    <property type="term" value="F:hydrolase activity, acting on carbon-nitrogen (but not peptide) bonds, in linear amides"/>
    <property type="evidence" value="ECO:0007669"/>
    <property type="project" value="UniProtKB-ARBA"/>
</dbReference>
<dbReference type="PANTHER" id="PTHR10188:SF6">
    <property type="entry name" value="N(4)-(BETA-N-ACETYLGLUCOSAMINYL)-L-ASPARAGINASE"/>
    <property type="match status" value="1"/>
</dbReference>
<dbReference type="OrthoDB" id="2262349at2759"/>
<feature type="site" description="Cleavage; by autolysis" evidence="2">
    <location>
        <begin position="188"/>
        <end position="189"/>
    </location>
</feature>
<name>A0A261Y175_9FUNG</name>
<dbReference type="PANTHER" id="PTHR10188">
    <property type="entry name" value="L-ASPARAGINASE"/>
    <property type="match status" value="1"/>
</dbReference>
<evidence type="ECO:0000313" key="4">
    <source>
        <dbReference type="Proteomes" id="UP000242875"/>
    </source>
</evidence>
<gene>
    <name evidence="3" type="ORF">BZG36_03212</name>
</gene>
<keyword evidence="4" id="KW-1185">Reference proteome</keyword>
<reference evidence="3 4" key="1">
    <citation type="journal article" date="2017" name="Mycologia">
        <title>Bifiguratus adelaidae, gen. et sp. nov., a new member of Mucoromycotina in endophytic and soil-dwelling habitats.</title>
        <authorList>
            <person name="Torres-Cruz T.J."/>
            <person name="Billingsley Tobias T.L."/>
            <person name="Almatruk M."/>
            <person name="Hesse C."/>
            <person name="Kuske C.R."/>
            <person name="Desiro A."/>
            <person name="Benucci G.M."/>
            <person name="Bonito G."/>
            <person name="Stajich J.E."/>
            <person name="Dunlap C."/>
            <person name="Arnold A.E."/>
            <person name="Porras-Alfaro A."/>
        </authorList>
    </citation>
    <scope>NUCLEOTIDE SEQUENCE [LARGE SCALE GENOMIC DNA]</scope>
    <source>
        <strain evidence="3 4">AZ0501</strain>
    </source>
</reference>
<accession>A0A261Y175</accession>
<evidence type="ECO:0000256" key="2">
    <source>
        <dbReference type="PIRSR" id="PIRSR600246-3"/>
    </source>
</evidence>
<dbReference type="GO" id="GO:0005737">
    <property type="term" value="C:cytoplasm"/>
    <property type="evidence" value="ECO:0007669"/>
    <property type="project" value="TreeGrafter"/>
</dbReference>
<dbReference type="EMBL" id="MVBO01000043">
    <property type="protein sequence ID" value="OZJ04369.1"/>
    <property type="molecule type" value="Genomic_DNA"/>
</dbReference>
<organism evidence="3 4">
    <name type="scientific">Bifiguratus adelaidae</name>
    <dbReference type="NCBI Taxonomy" id="1938954"/>
    <lineage>
        <taxon>Eukaryota</taxon>
        <taxon>Fungi</taxon>
        <taxon>Fungi incertae sedis</taxon>
        <taxon>Mucoromycota</taxon>
        <taxon>Mucoromycotina</taxon>
        <taxon>Endogonomycetes</taxon>
        <taxon>Endogonales</taxon>
        <taxon>Endogonales incertae sedis</taxon>
        <taxon>Bifiguratus</taxon>
    </lineage>
</organism>
<dbReference type="AlphaFoldDB" id="A0A261Y175"/>
<proteinExistence type="predicted"/>